<organism evidence="1 2">
    <name type="scientific">Tribolium castaneum</name>
    <name type="common">Red flour beetle</name>
    <dbReference type="NCBI Taxonomy" id="7070"/>
    <lineage>
        <taxon>Eukaryota</taxon>
        <taxon>Metazoa</taxon>
        <taxon>Ecdysozoa</taxon>
        <taxon>Arthropoda</taxon>
        <taxon>Hexapoda</taxon>
        <taxon>Insecta</taxon>
        <taxon>Pterygota</taxon>
        <taxon>Neoptera</taxon>
        <taxon>Endopterygota</taxon>
        <taxon>Coleoptera</taxon>
        <taxon>Polyphaga</taxon>
        <taxon>Cucujiformia</taxon>
        <taxon>Tenebrionidae</taxon>
        <taxon>Tenebrionidae incertae sedis</taxon>
        <taxon>Tribolium</taxon>
    </lineage>
</organism>
<name>D2A317_TRICA</name>
<dbReference type="HOGENOM" id="CLU_1226233_0_0_1"/>
<dbReference type="InParanoid" id="D2A317"/>
<accession>D2A317</accession>
<sequence length="226" mass="26112">MNPYVPNLTHHRQHTKDKAIAIYFNDPAALRRSSHLKRNNHIKRQTPLGVISQAGGHRRPTETTRSHFRRLDAGKEGILGRKMEMGCINTYADDNVETCQTAKVNKAKSASGWNIKLTLEVAHLLLRRFYIFISVSVRALGGGAETTRWRHTEQRARIINDSSSGAPYEILYPGSSPFINLPRNQKSINHKQTRIFYRRSIFQQDVIEIMEIELRHTHTQQFRPEF</sequence>
<evidence type="ECO:0000313" key="1">
    <source>
        <dbReference type="EMBL" id="EFA02255.1"/>
    </source>
</evidence>
<dbReference type="Proteomes" id="UP000007266">
    <property type="component" value="Linkage group 4"/>
</dbReference>
<keyword evidence="2" id="KW-1185">Reference proteome</keyword>
<dbReference type="EMBL" id="KQ971338">
    <property type="protein sequence ID" value="EFA02255.1"/>
    <property type="molecule type" value="Genomic_DNA"/>
</dbReference>
<proteinExistence type="predicted"/>
<gene>
    <name evidence="1" type="primary">GLEAN_07918</name>
    <name evidence="1" type="ORF">TcasGA2_TC007918</name>
</gene>
<protein>
    <submittedName>
        <fullName evidence="1">Uncharacterized protein</fullName>
    </submittedName>
</protein>
<evidence type="ECO:0000313" key="2">
    <source>
        <dbReference type="Proteomes" id="UP000007266"/>
    </source>
</evidence>
<reference evidence="1 2" key="2">
    <citation type="journal article" date="2010" name="Nucleic Acids Res.">
        <title>BeetleBase in 2010: revisions to provide comprehensive genomic information for Tribolium castaneum.</title>
        <authorList>
            <person name="Kim H.S."/>
            <person name="Murphy T."/>
            <person name="Xia J."/>
            <person name="Caragea D."/>
            <person name="Park Y."/>
            <person name="Beeman R.W."/>
            <person name="Lorenzen M.D."/>
            <person name="Butcher S."/>
            <person name="Manak J.R."/>
            <person name="Brown S.J."/>
        </authorList>
    </citation>
    <scope>GENOME REANNOTATION</scope>
    <source>
        <strain evidence="1 2">Georgia GA2</strain>
    </source>
</reference>
<reference evidence="1 2" key="1">
    <citation type="journal article" date="2008" name="Nature">
        <title>The genome of the model beetle and pest Tribolium castaneum.</title>
        <authorList>
            <consortium name="Tribolium Genome Sequencing Consortium"/>
            <person name="Richards S."/>
            <person name="Gibbs R.A."/>
            <person name="Weinstock G.M."/>
            <person name="Brown S.J."/>
            <person name="Denell R."/>
            <person name="Beeman R.W."/>
            <person name="Gibbs R."/>
            <person name="Beeman R.W."/>
            <person name="Brown S.J."/>
            <person name="Bucher G."/>
            <person name="Friedrich M."/>
            <person name="Grimmelikhuijzen C.J."/>
            <person name="Klingler M."/>
            <person name="Lorenzen M."/>
            <person name="Richards S."/>
            <person name="Roth S."/>
            <person name="Schroder R."/>
            <person name="Tautz D."/>
            <person name="Zdobnov E.M."/>
            <person name="Muzny D."/>
            <person name="Gibbs R.A."/>
            <person name="Weinstock G.M."/>
            <person name="Attaway T."/>
            <person name="Bell S."/>
            <person name="Buhay C.J."/>
            <person name="Chandrabose M.N."/>
            <person name="Chavez D."/>
            <person name="Clerk-Blankenburg K.P."/>
            <person name="Cree A."/>
            <person name="Dao M."/>
            <person name="Davis C."/>
            <person name="Chacko J."/>
            <person name="Dinh H."/>
            <person name="Dugan-Rocha S."/>
            <person name="Fowler G."/>
            <person name="Garner T.T."/>
            <person name="Garnes J."/>
            <person name="Gnirke A."/>
            <person name="Hawes A."/>
            <person name="Hernandez J."/>
            <person name="Hines S."/>
            <person name="Holder M."/>
            <person name="Hume J."/>
            <person name="Jhangiani S.N."/>
            <person name="Joshi V."/>
            <person name="Khan Z.M."/>
            <person name="Jackson L."/>
            <person name="Kovar C."/>
            <person name="Kowis A."/>
            <person name="Lee S."/>
            <person name="Lewis L.R."/>
            <person name="Margolis J."/>
            <person name="Morgan M."/>
            <person name="Nazareth L.V."/>
            <person name="Nguyen N."/>
            <person name="Okwuonu G."/>
            <person name="Parker D."/>
            <person name="Richards S."/>
            <person name="Ruiz S.J."/>
            <person name="Santibanez J."/>
            <person name="Savard J."/>
            <person name="Scherer S.E."/>
            <person name="Schneider B."/>
            <person name="Sodergren E."/>
            <person name="Tautz D."/>
            <person name="Vattahil S."/>
            <person name="Villasana D."/>
            <person name="White C.S."/>
            <person name="Wright R."/>
            <person name="Park Y."/>
            <person name="Beeman R.W."/>
            <person name="Lord J."/>
            <person name="Oppert B."/>
            <person name="Lorenzen M."/>
            <person name="Brown S."/>
            <person name="Wang L."/>
            <person name="Savard J."/>
            <person name="Tautz D."/>
            <person name="Richards S."/>
            <person name="Weinstock G."/>
            <person name="Gibbs R.A."/>
            <person name="Liu Y."/>
            <person name="Worley K."/>
            <person name="Weinstock G."/>
            <person name="Elsik C.G."/>
            <person name="Reese J.T."/>
            <person name="Elhaik E."/>
            <person name="Landan G."/>
            <person name="Graur D."/>
            <person name="Arensburger P."/>
            <person name="Atkinson P."/>
            <person name="Beeman R.W."/>
            <person name="Beidler J."/>
            <person name="Brown S.J."/>
            <person name="Demuth J.P."/>
            <person name="Drury D.W."/>
            <person name="Du Y.Z."/>
            <person name="Fujiwara H."/>
            <person name="Lorenzen M."/>
            <person name="Maselli V."/>
            <person name="Osanai M."/>
            <person name="Park Y."/>
            <person name="Robertson H.M."/>
            <person name="Tu Z."/>
            <person name="Wang J.J."/>
            <person name="Wang S."/>
            <person name="Richards S."/>
            <person name="Song H."/>
            <person name="Zhang L."/>
            <person name="Sodergren E."/>
            <person name="Werner D."/>
            <person name="Stanke M."/>
            <person name="Morgenstern B."/>
            <person name="Solovyev V."/>
            <person name="Kosarev P."/>
            <person name="Brown G."/>
            <person name="Chen H.C."/>
            <person name="Ermolaeva O."/>
            <person name="Hlavina W."/>
            <person name="Kapustin Y."/>
            <person name="Kiryutin B."/>
            <person name="Kitts P."/>
            <person name="Maglott D."/>
            <person name="Pruitt K."/>
            <person name="Sapojnikov V."/>
            <person name="Souvorov A."/>
            <person name="Mackey A.J."/>
            <person name="Waterhouse R.M."/>
            <person name="Wyder S."/>
            <person name="Zdobnov E.M."/>
            <person name="Zdobnov E.M."/>
            <person name="Wyder S."/>
            <person name="Kriventseva E.V."/>
            <person name="Kadowaki T."/>
            <person name="Bork P."/>
            <person name="Aranda M."/>
            <person name="Bao R."/>
            <person name="Beermann A."/>
            <person name="Berns N."/>
            <person name="Bolognesi R."/>
            <person name="Bonneton F."/>
            <person name="Bopp D."/>
            <person name="Brown S.J."/>
            <person name="Bucher G."/>
            <person name="Butts T."/>
            <person name="Chaumot A."/>
            <person name="Denell R.E."/>
            <person name="Ferrier D.E."/>
            <person name="Friedrich M."/>
            <person name="Gordon C.M."/>
            <person name="Jindra M."/>
            <person name="Klingler M."/>
            <person name="Lan Q."/>
            <person name="Lattorff H.M."/>
            <person name="Laudet V."/>
            <person name="von Levetsow C."/>
            <person name="Liu Z."/>
            <person name="Lutz R."/>
            <person name="Lynch J.A."/>
            <person name="da Fonseca R.N."/>
            <person name="Posnien N."/>
            <person name="Reuter R."/>
            <person name="Roth S."/>
            <person name="Savard J."/>
            <person name="Schinko J.B."/>
            <person name="Schmitt C."/>
            <person name="Schoppmeier M."/>
            <person name="Schroder R."/>
            <person name="Shippy T.D."/>
            <person name="Simonnet F."/>
            <person name="Marques-Souza H."/>
            <person name="Tautz D."/>
            <person name="Tomoyasu Y."/>
            <person name="Trauner J."/>
            <person name="Van der Zee M."/>
            <person name="Vervoort M."/>
            <person name="Wittkopp N."/>
            <person name="Wimmer E.A."/>
            <person name="Yang X."/>
            <person name="Jones A.K."/>
            <person name="Sattelle D.B."/>
            <person name="Ebert P.R."/>
            <person name="Nelson D."/>
            <person name="Scott J.G."/>
            <person name="Beeman R.W."/>
            <person name="Muthukrishnan S."/>
            <person name="Kramer K.J."/>
            <person name="Arakane Y."/>
            <person name="Beeman R.W."/>
            <person name="Zhu Q."/>
            <person name="Hogenkamp D."/>
            <person name="Dixit R."/>
            <person name="Oppert B."/>
            <person name="Jiang H."/>
            <person name="Zou Z."/>
            <person name="Marshall J."/>
            <person name="Elpidina E."/>
            <person name="Vinokurov K."/>
            <person name="Oppert C."/>
            <person name="Zou Z."/>
            <person name="Evans J."/>
            <person name="Lu Z."/>
            <person name="Zhao P."/>
            <person name="Sumathipala N."/>
            <person name="Altincicek B."/>
            <person name="Vilcinskas A."/>
            <person name="Williams M."/>
            <person name="Hultmark D."/>
            <person name="Hetru C."/>
            <person name="Jiang H."/>
            <person name="Grimmelikhuijzen C.J."/>
            <person name="Hauser F."/>
            <person name="Cazzamali G."/>
            <person name="Williamson M."/>
            <person name="Park Y."/>
            <person name="Li B."/>
            <person name="Tanaka Y."/>
            <person name="Predel R."/>
            <person name="Neupert S."/>
            <person name="Schachtner J."/>
            <person name="Verleyen P."/>
            <person name="Raible F."/>
            <person name="Bork P."/>
            <person name="Friedrich M."/>
            <person name="Walden K.K."/>
            <person name="Robertson H.M."/>
            <person name="Angeli S."/>
            <person name="Foret S."/>
            <person name="Bucher G."/>
            <person name="Schuetz S."/>
            <person name="Maleszka R."/>
            <person name="Wimmer E.A."/>
            <person name="Beeman R.W."/>
            <person name="Lorenzen M."/>
            <person name="Tomoyasu Y."/>
            <person name="Miller S.C."/>
            <person name="Grossmann D."/>
            <person name="Bucher G."/>
        </authorList>
    </citation>
    <scope>NUCLEOTIDE SEQUENCE [LARGE SCALE GENOMIC DNA]</scope>
    <source>
        <strain evidence="1 2">Georgia GA2</strain>
    </source>
</reference>
<dbReference type="AlphaFoldDB" id="D2A317"/>